<organism evidence="13 14">
    <name type="scientific">Paenibacillus albicereus</name>
    <dbReference type="NCBI Taxonomy" id="2726185"/>
    <lineage>
        <taxon>Bacteria</taxon>
        <taxon>Bacillati</taxon>
        <taxon>Bacillota</taxon>
        <taxon>Bacilli</taxon>
        <taxon>Bacillales</taxon>
        <taxon>Paenibacillaceae</taxon>
        <taxon>Paenibacillus</taxon>
    </lineage>
</organism>
<evidence type="ECO:0000256" key="5">
    <source>
        <dbReference type="ARBA" id="ARBA00023001"/>
    </source>
</evidence>
<protein>
    <recommendedName>
        <fullName evidence="3 12">Beta-glucosidase</fullName>
        <ecNumber evidence="3 12">3.2.1.21</ecNumber>
    </recommendedName>
</protein>
<reference evidence="13 14" key="1">
    <citation type="submission" date="2020-04" db="EMBL/GenBank/DDBJ databases">
        <title>Novel Paenibacillus strain UniB2 isolated from commercial digestive syrup.</title>
        <authorList>
            <person name="Thorat V."/>
            <person name="Kirdat K."/>
            <person name="Tiwarekar B."/>
            <person name="Yadav A."/>
        </authorList>
    </citation>
    <scope>NUCLEOTIDE SEQUENCE [LARGE SCALE GENOMIC DNA]</scope>
    <source>
        <strain evidence="13 14">UniB2</strain>
    </source>
</reference>
<evidence type="ECO:0000256" key="1">
    <source>
        <dbReference type="ARBA" id="ARBA00000448"/>
    </source>
</evidence>
<evidence type="ECO:0000256" key="2">
    <source>
        <dbReference type="ARBA" id="ARBA00010838"/>
    </source>
</evidence>
<evidence type="ECO:0000256" key="10">
    <source>
        <dbReference type="PIRSR" id="PIRSR617736-2"/>
    </source>
</evidence>
<dbReference type="FunFam" id="3.20.20.80:FF:000004">
    <property type="entry name" value="Beta-glucosidase 6-phospho-beta-glucosidase"/>
    <property type="match status" value="1"/>
</dbReference>
<evidence type="ECO:0000256" key="8">
    <source>
        <dbReference type="ARBA" id="ARBA00023326"/>
    </source>
</evidence>
<dbReference type="Pfam" id="PF00232">
    <property type="entry name" value="Glyco_hydro_1"/>
    <property type="match status" value="1"/>
</dbReference>
<feature type="binding site" evidence="10">
    <location>
        <position position="20"/>
    </location>
    <ligand>
        <name>substrate</name>
    </ligand>
</feature>
<dbReference type="InterPro" id="IPR001360">
    <property type="entry name" value="Glyco_hydro_1"/>
</dbReference>
<dbReference type="GO" id="GO:0030245">
    <property type="term" value="P:cellulose catabolic process"/>
    <property type="evidence" value="ECO:0007669"/>
    <property type="project" value="UniProtKB-KW"/>
</dbReference>
<feature type="active site" description="Nucleophile" evidence="9 11">
    <location>
        <position position="353"/>
    </location>
</feature>
<feature type="binding site" evidence="10">
    <location>
        <position position="400"/>
    </location>
    <ligand>
        <name>substrate</name>
    </ligand>
</feature>
<keyword evidence="5" id="KW-0136">Cellulose degradation</keyword>
<dbReference type="Proteomes" id="UP000502136">
    <property type="component" value="Chromosome"/>
</dbReference>
<dbReference type="PRINTS" id="PR00131">
    <property type="entry name" value="GLHYDRLASE1"/>
</dbReference>
<dbReference type="PROSITE" id="PS00653">
    <property type="entry name" value="GLYCOSYL_HYDROL_F1_2"/>
    <property type="match status" value="1"/>
</dbReference>
<dbReference type="AlphaFoldDB" id="A0A6H2H2D5"/>
<evidence type="ECO:0000256" key="7">
    <source>
        <dbReference type="ARBA" id="ARBA00023295"/>
    </source>
</evidence>
<dbReference type="RefSeq" id="WP_168909392.1">
    <property type="nucleotide sequence ID" value="NZ_CP051428.1"/>
</dbReference>
<feature type="binding site" evidence="10">
    <location>
        <position position="121"/>
    </location>
    <ligand>
        <name>substrate</name>
    </ligand>
</feature>
<dbReference type="NCBIfam" id="TIGR03356">
    <property type="entry name" value="BGL"/>
    <property type="match status" value="1"/>
</dbReference>
<feature type="binding site" evidence="10">
    <location>
        <position position="165"/>
    </location>
    <ligand>
        <name>substrate</name>
    </ligand>
</feature>
<evidence type="ECO:0000256" key="11">
    <source>
        <dbReference type="PROSITE-ProRule" id="PRU10055"/>
    </source>
</evidence>
<evidence type="ECO:0000313" key="14">
    <source>
        <dbReference type="Proteomes" id="UP000502136"/>
    </source>
</evidence>
<dbReference type="PANTHER" id="PTHR10353:SF36">
    <property type="entry name" value="LP05116P"/>
    <property type="match status" value="1"/>
</dbReference>
<name>A0A6H2H2D5_9BACL</name>
<accession>A0A6H2H2D5</accession>
<evidence type="ECO:0000256" key="3">
    <source>
        <dbReference type="ARBA" id="ARBA00012744"/>
    </source>
</evidence>
<feature type="binding site" evidence="10">
    <location>
        <position position="296"/>
    </location>
    <ligand>
        <name>substrate</name>
    </ligand>
</feature>
<dbReference type="InterPro" id="IPR017736">
    <property type="entry name" value="Glyco_hydro_1_beta-glucosidase"/>
</dbReference>
<dbReference type="KEGG" id="palr:HGI30_21605"/>
<feature type="active site" description="Proton donor" evidence="9">
    <location>
        <position position="166"/>
    </location>
</feature>
<dbReference type="GO" id="GO:0008422">
    <property type="term" value="F:beta-glucosidase activity"/>
    <property type="evidence" value="ECO:0007669"/>
    <property type="project" value="UniProtKB-EC"/>
</dbReference>
<dbReference type="PROSITE" id="PS00572">
    <property type="entry name" value="GLYCOSYL_HYDROL_F1_1"/>
    <property type="match status" value="1"/>
</dbReference>
<dbReference type="EC" id="3.2.1.21" evidence="3 12"/>
<evidence type="ECO:0000256" key="6">
    <source>
        <dbReference type="ARBA" id="ARBA00023277"/>
    </source>
</evidence>
<evidence type="ECO:0000256" key="4">
    <source>
        <dbReference type="ARBA" id="ARBA00022801"/>
    </source>
</evidence>
<evidence type="ECO:0000256" key="9">
    <source>
        <dbReference type="PIRSR" id="PIRSR617736-1"/>
    </source>
</evidence>
<sequence>MTRISFPKDFVWGTATASYQIEGAYDEDGRGLSIWDTFARTPGKVVNGDTGDVACDSYHRYEEDIALLKQLGVSSYRFSIAWPRIIPQGTGEVNEKGLDYYRRVIDGLIAAGIEPAVTLYHWDLPQALQDKGGWDNRETIDAFLAYAEVVFKAFGDKVKSWITFNETWCVSFLSNFIGVHAPGHTDLQLATNVAHHCLVAHGRTVQLYRSLNLPGQIGTTHNLSWSEPYTTRPEDVEAARRSRAWGNEWFLEPTLKGSYPSFMVDWFRGKGIEVPILEGDMETIGQPIDFIGVNFYTGGCTRYKKDSGLFDSEDVQVGFDQTFIGWNVYPEALYKVLSWLHEEYGDIPIYITENGACTDDHVAEDGGVHDAQRVDYYRKHFIQCQRLIDSGVPLKGYYAWSLLDNFEWAEGYAKRFGIVHTDYETLERTPKDSYYFIQKVISEGGFDV</sequence>
<dbReference type="InterPro" id="IPR033132">
    <property type="entry name" value="GH_1_N_CS"/>
</dbReference>
<comment type="catalytic activity">
    <reaction evidence="1 12">
        <text>Hydrolysis of terminal, non-reducing beta-D-glucosyl residues with release of beta-D-glucose.</text>
        <dbReference type="EC" id="3.2.1.21"/>
    </reaction>
</comment>
<keyword evidence="8" id="KW-0624">Polysaccharide degradation</keyword>
<keyword evidence="7 12" id="KW-0326">Glycosidase</keyword>
<dbReference type="GO" id="GO:0005829">
    <property type="term" value="C:cytosol"/>
    <property type="evidence" value="ECO:0007669"/>
    <property type="project" value="TreeGrafter"/>
</dbReference>
<gene>
    <name evidence="13" type="ORF">HGI30_21605</name>
</gene>
<evidence type="ECO:0000313" key="13">
    <source>
        <dbReference type="EMBL" id="QJC53863.1"/>
    </source>
</evidence>
<dbReference type="Gene3D" id="3.20.20.80">
    <property type="entry name" value="Glycosidases"/>
    <property type="match status" value="1"/>
</dbReference>
<keyword evidence="4 12" id="KW-0378">Hydrolase</keyword>
<evidence type="ECO:0000256" key="12">
    <source>
        <dbReference type="RuleBase" id="RU361175"/>
    </source>
</evidence>
<dbReference type="InterPro" id="IPR018120">
    <property type="entry name" value="Glyco_hydro_1_AS"/>
</dbReference>
<keyword evidence="14" id="KW-1185">Reference proteome</keyword>
<dbReference type="InterPro" id="IPR017853">
    <property type="entry name" value="GH"/>
</dbReference>
<dbReference type="PANTHER" id="PTHR10353">
    <property type="entry name" value="GLYCOSYL HYDROLASE"/>
    <property type="match status" value="1"/>
</dbReference>
<comment type="similarity">
    <text evidence="2 12">Belongs to the glycosyl hydrolase 1 family.</text>
</comment>
<proteinExistence type="inferred from homology"/>
<dbReference type="SUPFAM" id="SSF51445">
    <property type="entry name" value="(Trans)glycosidases"/>
    <property type="match status" value="1"/>
</dbReference>
<dbReference type="EMBL" id="CP051428">
    <property type="protein sequence ID" value="QJC53863.1"/>
    <property type="molecule type" value="Genomic_DNA"/>
</dbReference>
<feature type="binding site" evidence="10">
    <location>
        <begin position="407"/>
        <end position="408"/>
    </location>
    <ligand>
        <name>substrate</name>
    </ligand>
</feature>
<keyword evidence="6" id="KW-0119">Carbohydrate metabolism</keyword>